<name>L0KAT2_HALHC</name>
<evidence type="ECO:0000256" key="4">
    <source>
        <dbReference type="ARBA" id="ARBA00022692"/>
    </source>
</evidence>
<dbReference type="InterPro" id="IPR027417">
    <property type="entry name" value="P-loop_NTPase"/>
</dbReference>
<evidence type="ECO:0000259" key="11">
    <source>
        <dbReference type="PROSITE" id="PS50929"/>
    </source>
</evidence>
<feature type="transmembrane region" description="Helical" evidence="9">
    <location>
        <begin position="135"/>
        <end position="158"/>
    </location>
</feature>
<dbReference type="Gene3D" id="3.40.50.300">
    <property type="entry name" value="P-loop containing nucleotide triphosphate hydrolases"/>
    <property type="match status" value="1"/>
</dbReference>
<reference evidence="13" key="1">
    <citation type="submission" date="2012-02" db="EMBL/GenBank/DDBJ databases">
        <title>The complete genome of Halobacteroides halobius DSM 5150.</title>
        <authorList>
            <person name="Lucas S."/>
            <person name="Copeland A."/>
            <person name="Lapidus A."/>
            <person name="Glavina del Rio T."/>
            <person name="Dalin E."/>
            <person name="Tice H."/>
            <person name="Bruce D."/>
            <person name="Goodwin L."/>
            <person name="Pitluck S."/>
            <person name="Peters L."/>
            <person name="Mikhailova N."/>
            <person name="Gu W."/>
            <person name="Kyrpides N."/>
            <person name="Mavromatis K."/>
            <person name="Ivanova N."/>
            <person name="Brettin T."/>
            <person name="Detter J.C."/>
            <person name="Han C."/>
            <person name="Larimer F."/>
            <person name="Land M."/>
            <person name="Hauser L."/>
            <person name="Markowitz V."/>
            <person name="Cheng J.-F."/>
            <person name="Hugenholtz P."/>
            <person name="Woyke T."/>
            <person name="Wu D."/>
            <person name="Tindall B."/>
            <person name="Pomrenke H."/>
            <person name="Brambilla E."/>
            <person name="Klenk H.-P."/>
            <person name="Eisen J.A."/>
        </authorList>
    </citation>
    <scope>NUCLEOTIDE SEQUENCE [LARGE SCALE GENOMIC DNA]</scope>
    <source>
        <strain evidence="13">ATCC 35273 / DSM 5150 / MD-1</strain>
    </source>
</reference>
<dbReference type="FunFam" id="1.20.1560.10:FF:000011">
    <property type="entry name" value="Multidrug ABC transporter ATP-binding protein"/>
    <property type="match status" value="1"/>
</dbReference>
<evidence type="ECO:0000259" key="10">
    <source>
        <dbReference type="PROSITE" id="PS50893"/>
    </source>
</evidence>
<evidence type="ECO:0000256" key="6">
    <source>
        <dbReference type="ARBA" id="ARBA00022840"/>
    </source>
</evidence>
<dbReference type="SUPFAM" id="SSF90123">
    <property type="entry name" value="ABC transporter transmembrane region"/>
    <property type="match status" value="1"/>
</dbReference>
<dbReference type="FunFam" id="3.40.50.300:FF:000287">
    <property type="entry name" value="Multidrug ABC transporter ATP-binding protein"/>
    <property type="match status" value="1"/>
</dbReference>
<evidence type="ECO:0000256" key="9">
    <source>
        <dbReference type="SAM" id="Phobius"/>
    </source>
</evidence>
<evidence type="ECO:0000256" key="5">
    <source>
        <dbReference type="ARBA" id="ARBA00022741"/>
    </source>
</evidence>
<dbReference type="STRING" id="748449.Halha_1713"/>
<dbReference type="PATRIC" id="fig|748449.3.peg.1666"/>
<keyword evidence="6" id="KW-0067">ATP-binding</keyword>
<sequence length="584" mass="65356">MEWKKFKPLFRFIKPYWVVLLLAIFCLILFTAMNLAAPWLIRNLINTIIKGAGAGIDFGKINTLAISIVVIYLFRALAQFGRNYVAHYAAWEILEDIRQYLYDHLQELSLKFFQDKQTGELMSRVVNDTRNFERLIAHAIPTIISNVGILVGISAILFSMNVKLTLLTLIPIPFLIWAVLKFSMVSRPLFKKAQEEVADVNAILQDNISGIKEIKAFTQEDYESKQAGKRITAYTKAILKALKVSAIYQPGIQFISGMGTVIVIFFGGRLALAGELSMADLVAFLLYLRMFYQPITQLGRINEGLQQALASAERVIEVLNVEPQITNHPDATAVNNINGEIVFDKVNFRYEEDEPVLEDISFEVESGKKVALVGPTGVGKTTIIRLIPRFYEPQSGKILIDDKDIQDITLHNLRENISMVLQDVFLFNGTIKENIIYGSPYASDKEVIEAAKTANAHEFIQELSNDYETKVGERGVKLSGGQKQRISIARAVLKDAPILILDEATSAVDVETENLIQDALDKLMEDRTTIVVAHRLSTIQDSDKILVLERGSIVERGTHEELIDAGGVYSKLCKTQTTADLLAI</sequence>
<dbReference type="GO" id="GO:0005524">
    <property type="term" value="F:ATP binding"/>
    <property type="evidence" value="ECO:0007669"/>
    <property type="project" value="UniProtKB-KW"/>
</dbReference>
<dbReference type="InterPro" id="IPR011527">
    <property type="entry name" value="ABC1_TM_dom"/>
</dbReference>
<evidence type="ECO:0000256" key="1">
    <source>
        <dbReference type="ARBA" id="ARBA00004651"/>
    </source>
</evidence>
<feature type="transmembrane region" description="Helical" evidence="9">
    <location>
        <begin position="16"/>
        <end position="41"/>
    </location>
</feature>
<dbReference type="Pfam" id="PF00664">
    <property type="entry name" value="ABC_membrane"/>
    <property type="match status" value="1"/>
</dbReference>
<keyword evidence="3" id="KW-1003">Cell membrane</keyword>
<dbReference type="GO" id="GO:0005886">
    <property type="term" value="C:plasma membrane"/>
    <property type="evidence" value="ECO:0007669"/>
    <property type="project" value="UniProtKB-SubCell"/>
</dbReference>
<evidence type="ECO:0000256" key="3">
    <source>
        <dbReference type="ARBA" id="ARBA00022475"/>
    </source>
</evidence>
<dbReference type="GO" id="GO:0015421">
    <property type="term" value="F:ABC-type oligopeptide transporter activity"/>
    <property type="evidence" value="ECO:0007669"/>
    <property type="project" value="TreeGrafter"/>
</dbReference>
<dbReference type="PROSITE" id="PS50929">
    <property type="entry name" value="ABC_TM1F"/>
    <property type="match status" value="1"/>
</dbReference>
<evidence type="ECO:0000313" key="13">
    <source>
        <dbReference type="Proteomes" id="UP000010880"/>
    </source>
</evidence>
<dbReference type="Pfam" id="PF00005">
    <property type="entry name" value="ABC_tran"/>
    <property type="match status" value="1"/>
</dbReference>
<dbReference type="InterPro" id="IPR039421">
    <property type="entry name" value="Type_1_exporter"/>
</dbReference>
<keyword evidence="2" id="KW-0813">Transport</keyword>
<dbReference type="InterPro" id="IPR036640">
    <property type="entry name" value="ABC1_TM_sf"/>
</dbReference>
<dbReference type="SUPFAM" id="SSF52540">
    <property type="entry name" value="P-loop containing nucleoside triphosphate hydrolases"/>
    <property type="match status" value="1"/>
</dbReference>
<dbReference type="CDD" id="cd18778">
    <property type="entry name" value="ABC_6TM_exporter_like"/>
    <property type="match status" value="1"/>
</dbReference>
<feature type="domain" description="ABC transmembrane type-1" evidence="11">
    <location>
        <begin position="21"/>
        <end position="307"/>
    </location>
</feature>
<dbReference type="InterPro" id="IPR003439">
    <property type="entry name" value="ABC_transporter-like_ATP-bd"/>
</dbReference>
<dbReference type="Proteomes" id="UP000010880">
    <property type="component" value="Chromosome"/>
</dbReference>
<dbReference type="SMART" id="SM00382">
    <property type="entry name" value="AAA"/>
    <property type="match status" value="1"/>
</dbReference>
<dbReference type="RefSeq" id="WP_015327366.1">
    <property type="nucleotide sequence ID" value="NC_019978.1"/>
</dbReference>
<feature type="transmembrane region" description="Helical" evidence="9">
    <location>
        <begin position="61"/>
        <end position="78"/>
    </location>
</feature>
<feature type="transmembrane region" description="Helical" evidence="9">
    <location>
        <begin position="164"/>
        <end position="182"/>
    </location>
</feature>
<evidence type="ECO:0000256" key="8">
    <source>
        <dbReference type="ARBA" id="ARBA00023136"/>
    </source>
</evidence>
<dbReference type="AlphaFoldDB" id="L0KAT2"/>
<dbReference type="KEGG" id="hhl:Halha_1713"/>
<dbReference type="PROSITE" id="PS50893">
    <property type="entry name" value="ABC_TRANSPORTER_2"/>
    <property type="match status" value="1"/>
</dbReference>
<accession>L0KAT2</accession>
<feature type="transmembrane region" description="Helical" evidence="9">
    <location>
        <begin position="246"/>
        <end position="266"/>
    </location>
</feature>
<evidence type="ECO:0000256" key="7">
    <source>
        <dbReference type="ARBA" id="ARBA00022989"/>
    </source>
</evidence>
<dbReference type="OrthoDB" id="9762778at2"/>
<dbReference type="PANTHER" id="PTHR43394:SF1">
    <property type="entry name" value="ATP-BINDING CASSETTE SUB-FAMILY B MEMBER 10, MITOCHONDRIAL"/>
    <property type="match status" value="1"/>
</dbReference>
<keyword evidence="5" id="KW-0547">Nucleotide-binding</keyword>
<proteinExistence type="predicted"/>
<dbReference type="PROSITE" id="PS00211">
    <property type="entry name" value="ABC_TRANSPORTER_1"/>
    <property type="match status" value="1"/>
</dbReference>
<gene>
    <name evidence="12" type="ordered locus">Halha_1713</name>
</gene>
<dbReference type="CDD" id="cd03251">
    <property type="entry name" value="ABCC_MsbA"/>
    <property type="match status" value="1"/>
</dbReference>
<dbReference type="eggNOG" id="COG1132">
    <property type="taxonomic scope" value="Bacteria"/>
</dbReference>
<keyword evidence="7 9" id="KW-1133">Transmembrane helix</keyword>
<feature type="domain" description="ABC transporter" evidence="10">
    <location>
        <begin position="341"/>
        <end position="575"/>
    </location>
</feature>
<keyword evidence="8 9" id="KW-0472">Membrane</keyword>
<dbReference type="GO" id="GO:0016887">
    <property type="term" value="F:ATP hydrolysis activity"/>
    <property type="evidence" value="ECO:0007669"/>
    <property type="project" value="InterPro"/>
</dbReference>
<dbReference type="InterPro" id="IPR003593">
    <property type="entry name" value="AAA+_ATPase"/>
</dbReference>
<dbReference type="PANTHER" id="PTHR43394">
    <property type="entry name" value="ATP-DEPENDENT PERMEASE MDL1, MITOCHONDRIAL"/>
    <property type="match status" value="1"/>
</dbReference>
<keyword evidence="4 9" id="KW-0812">Transmembrane</keyword>
<organism evidence="12 13">
    <name type="scientific">Halobacteroides halobius (strain ATCC 35273 / DSM 5150 / MD-1)</name>
    <dbReference type="NCBI Taxonomy" id="748449"/>
    <lineage>
        <taxon>Bacteria</taxon>
        <taxon>Bacillati</taxon>
        <taxon>Bacillota</taxon>
        <taxon>Clostridia</taxon>
        <taxon>Halanaerobiales</taxon>
        <taxon>Halobacteroidaceae</taxon>
        <taxon>Halobacteroides</taxon>
    </lineage>
</organism>
<protein>
    <submittedName>
        <fullName evidence="12">ABC-type multidrug transport system, ATPase and permease component</fullName>
    </submittedName>
</protein>
<dbReference type="EMBL" id="CP003359">
    <property type="protein sequence ID" value="AGB41650.1"/>
    <property type="molecule type" value="Genomic_DNA"/>
</dbReference>
<dbReference type="HOGENOM" id="CLU_000604_84_3_9"/>
<evidence type="ECO:0000256" key="2">
    <source>
        <dbReference type="ARBA" id="ARBA00022448"/>
    </source>
</evidence>
<dbReference type="Gene3D" id="1.20.1560.10">
    <property type="entry name" value="ABC transporter type 1, transmembrane domain"/>
    <property type="match status" value="1"/>
</dbReference>
<evidence type="ECO:0000313" key="12">
    <source>
        <dbReference type="EMBL" id="AGB41650.1"/>
    </source>
</evidence>
<dbReference type="InterPro" id="IPR017871">
    <property type="entry name" value="ABC_transporter-like_CS"/>
</dbReference>
<keyword evidence="13" id="KW-1185">Reference proteome</keyword>
<comment type="subcellular location">
    <subcellularLocation>
        <location evidence="1">Cell membrane</location>
        <topology evidence="1">Multi-pass membrane protein</topology>
    </subcellularLocation>
</comment>